<feature type="transmembrane region" description="Helical" evidence="1">
    <location>
        <begin position="41"/>
        <end position="67"/>
    </location>
</feature>
<proteinExistence type="predicted"/>
<protein>
    <submittedName>
        <fullName evidence="2">Uncharacterized protein</fullName>
    </submittedName>
</protein>
<evidence type="ECO:0000313" key="3">
    <source>
        <dbReference type="Proteomes" id="UP001177023"/>
    </source>
</evidence>
<dbReference type="AlphaFoldDB" id="A0AA36DHP0"/>
<name>A0AA36DHP0_9BILA</name>
<comment type="caution">
    <text evidence="2">The sequence shown here is derived from an EMBL/GenBank/DDBJ whole genome shotgun (WGS) entry which is preliminary data.</text>
</comment>
<dbReference type="EMBL" id="CATQJA010002709">
    <property type="protein sequence ID" value="CAJ0586570.1"/>
    <property type="molecule type" value="Genomic_DNA"/>
</dbReference>
<accession>A0AA36DHP0</accession>
<keyword evidence="1" id="KW-1133">Transmembrane helix</keyword>
<evidence type="ECO:0000256" key="1">
    <source>
        <dbReference type="SAM" id="Phobius"/>
    </source>
</evidence>
<dbReference type="InterPro" id="IPR035161">
    <property type="entry name" value="DUF5332"/>
</dbReference>
<gene>
    <name evidence="2" type="ORF">MSPICULIGERA_LOCUS24571</name>
</gene>
<keyword evidence="3" id="KW-1185">Reference proteome</keyword>
<reference evidence="2" key="1">
    <citation type="submission" date="2023-06" db="EMBL/GenBank/DDBJ databases">
        <authorList>
            <person name="Delattre M."/>
        </authorList>
    </citation>
    <scope>NUCLEOTIDE SEQUENCE</scope>
    <source>
        <strain evidence="2">AF72</strain>
    </source>
</reference>
<organism evidence="2 3">
    <name type="scientific">Mesorhabditis spiculigera</name>
    <dbReference type="NCBI Taxonomy" id="96644"/>
    <lineage>
        <taxon>Eukaryota</taxon>
        <taxon>Metazoa</taxon>
        <taxon>Ecdysozoa</taxon>
        <taxon>Nematoda</taxon>
        <taxon>Chromadorea</taxon>
        <taxon>Rhabditida</taxon>
        <taxon>Rhabditina</taxon>
        <taxon>Rhabditomorpha</taxon>
        <taxon>Rhabditoidea</taxon>
        <taxon>Rhabditidae</taxon>
        <taxon>Mesorhabditinae</taxon>
        <taxon>Mesorhabditis</taxon>
    </lineage>
</organism>
<dbReference type="Proteomes" id="UP001177023">
    <property type="component" value="Unassembled WGS sequence"/>
</dbReference>
<sequence length="75" mass="8637">MRNGHTVARSKISNAGEVALGTYQDPYNKEELEHTLKGRELYLFVIFYTVAVVLIVLMFEMCMPVLFNPEYPNHS</sequence>
<dbReference type="PANTHER" id="PTHR38612:SF2">
    <property type="entry name" value="PROTEIN DCT-5"/>
    <property type="match status" value="1"/>
</dbReference>
<keyword evidence="1" id="KW-0812">Transmembrane</keyword>
<evidence type="ECO:0000313" key="2">
    <source>
        <dbReference type="EMBL" id="CAJ0586570.1"/>
    </source>
</evidence>
<dbReference type="PANTHER" id="PTHR38612">
    <property type="entry name" value="PROTEIN DCT-5-RELATED"/>
    <property type="match status" value="1"/>
</dbReference>
<keyword evidence="1" id="KW-0472">Membrane</keyword>
<feature type="non-terminal residue" evidence="2">
    <location>
        <position position="1"/>
    </location>
</feature>